<keyword evidence="15" id="KW-1185">Reference proteome</keyword>
<sequence>MASLKDIKKRIGSVKNTQQITKAMKMVSAAKLRRAQDAVVAARPYADKMQDVLSSMAQRNAEASHPLLEEREKKRALIVIMTADRGLCGGFNSSIVKAAEAFIRNQAEGYEEYTLRIIGRKGNEGLKRRPGLVIDKVYENLTGNITYATASLIGSEIVDDYLEDKYDGVFMMYNRFISAISQEVTTTQLLPIVPEISEDEEPSYVADYIYEPSSVEVLSSILPKHIEVQLFRAMLESVASEHGARMSSMDSASKNASEMINKLTLQYNRARQAAITTELMEIISGAESIK</sequence>
<keyword evidence="11 13" id="KW-0066">ATP synthesis</keyword>
<evidence type="ECO:0000256" key="13">
    <source>
        <dbReference type="HAMAP-Rule" id="MF_00815"/>
    </source>
</evidence>
<keyword evidence="8 13" id="KW-0406">Ion transport</keyword>
<accession>Q1JZG7</accession>
<dbReference type="Gene3D" id="1.10.287.80">
    <property type="entry name" value="ATP synthase, gamma subunit, helix hairpin domain"/>
    <property type="match status" value="1"/>
</dbReference>
<evidence type="ECO:0000313" key="14">
    <source>
        <dbReference type="EMBL" id="EAT15600.1"/>
    </source>
</evidence>
<reference evidence="14" key="1">
    <citation type="submission" date="2006-05" db="EMBL/GenBank/DDBJ databases">
        <title>Annotation of the draft genome assembly of Desulfuromonas acetoxidans DSM 684.</title>
        <authorList>
            <consortium name="US DOE Joint Genome Institute (JGI-ORNL)"/>
            <person name="Larimer F."/>
            <person name="Land M."/>
            <person name="Hauser L."/>
        </authorList>
    </citation>
    <scope>NUCLEOTIDE SEQUENCE [LARGE SCALE GENOMIC DNA]</scope>
    <source>
        <strain evidence="14">DSM 684</strain>
    </source>
</reference>
<evidence type="ECO:0000313" key="15">
    <source>
        <dbReference type="Proteomes" id="UP000005695"/>
    </source>
</evidence>
<dbReference type="Pfam" id="PF00231">
    <property type="entry name" value="ATP-synt"/>
    <property type="match status" value="1"/>
</dbReference>
<organism evidence="14 15">
    <name type="scientific">Desulfuromonas acetoxidans (strain DSM 684 / 11070)</name>
    <dbReference type="NCBI Taxonomy" id="281689"/>
    <lineage>
        <taxon>Bacteria</taxon>
        <taxon>Pseudomonadati</taxon>
        <taxon>Thermodesulfobacteriota</taxon>
        <taxon>Desulfuromonadia</taxon>
        <taxon>Desulfuromonadales</taxon>
        <taxon>Desulfuromonadaceae</taxon>
        <taxon>Desulfuromonas</taxon>
    </lineage>
</organism>
<evidence type="ECO:0000256" key="5">
    <source>
        <dbReference type="ARBA" id="ARBA00022475"/>
    </source>
</evidence>
<comment type="function">
    <text evidence="1 13">Produces ATP from ADP in the presence of a proton gradient across the membrane. The gamma chain is believed to be important in regulating ATPase activity and the flow of protons through the CF(0) complex.</text>
</comment>
<keyword evidence="5 13" id="KW-1003">Cell membrane</keyword>
<dbReference type="Proteomes" id="UP000005695">
    <property type="component" value="Unassembled WGS sequence"/>
</dbReference>
<keyword evidence="6" id="KW-0997">Cell inner membrane</keyword>
<keyword evidence="14" id="KW-0378">Hydrolase</keyword>
<dbReference type="PANTHER" id="PTHR11693">
    <property type="entry name" value="ATP SYNTHASE GAMMA CHAIN"/>
    <property type="match status" value="1"/>
</dbReference>
<keyword evidence="9 13" id="KW-0472">Membrane</keyword>
<gene>
    <name evidence="13" type="primary">atpG</name>
    <name evidence="14" type="ORF">Dace_1462</name>
</gene>
<comment type="subunit">
    <text evidence="13">F-type ATPases have 2 components, CF(1) - the catalytic core - and CF(0) - the membrane proton channel. CF(1) has five subunits: alpha(3), beta(3), gamma(1), delta(1), epsilon(1). CF(0) has three main subunits: a, b and c.</text>
</comment>
<evidence type="ECO:0000256" key="3">
    <source>
        <dbReference type="ARBA" id="ARBA00007681"/>
    </source>
</evidence>
<dbReference type="InterPro" id="IPR035968">
    <property type="entry name" value="ATP_synth_F1_ATPase_gsu"/>
</dbReference>
<reference evidence="14" key="2">
    <citation type="submission" date="2006-05" db="EMBL/GenBank/DDBJ databases">
        <title>Sequencing of the draft genome and assembly of Desulfuromonas acetoxidans DSM 684.</title>
        <authorList>
            <consortium name="US DOE Joint Genome Institute (JGI-PGF)"/>
            <person name="Copeland A."/>
            <person name="Lucas S."/>
            <person name="Lapidus A."/>
            <person name="Barry K."/>
            <person name="Detter J.C."/>
            <person name="Glavina del Rio T."/>
            <person name="Hammon N."/>
            <person name="Israni S."/>
            <person name="Dalin E."/>
            <person name="Tice H."/>
            <person name="Bruce D."/>
            <person name="Pitluck S."/>
            <person name="Richardson P."/>
        </authorList>
    </citation>
    <scope>NUCLEOTIDE SEQUENCE [LARGE SCALE GENOMIC DNA]</scope>
    <source>
        <strain evidence="14">DSM 684</strain>
    </source>
</reference>
<dbReference type="CDD" id="cd12151">
    <property type="entry name" value="F1-ATPase_gamma"/>
    <property type="match status" value="1"/>
</dbReference>
<name>Q1JZG7_DESA6</name>
<proteinExistence type="inferred from homology"/>
<dbReference type="OrthoDB" id="9812769at2"/>
<dbReference type="GO" id="GO:0046933">
    <property type="term" value="F:proton-transporting ATP synthase activity, rotational mechanism"/>
    <property type="evidence" value="ECO:0007669"/>
    <property type="project" value="UniProtKB-UniRule"/>
</dbReference>
<dbReference type="FunFam" id="1.10.287.80:FF:000003">
    <property type="entry name" value="ATP synthase gamma chain, chloroplastic"/>
    <property type="match status" value="1"/>
</dbReference>
<dbReference type="HAMAP" id="MF_00815">
    <property type="entry name" value="ATP_synth_gamma_bact"/>
    <property type="match status" value="1"/>
</dbReference>
<dbReference type="InterPro" id="IPR023632">
    <property type="entry name" value="ATP_synth_F1_gsu_CS"/>
</dbReference>
<dbReference type="NCBIfam" id="TIGR01146">
    <property type="entry name" value="ATPsyn_F1gamma"/>
    <property type="match status" value="1"/>
</dbReference>
<evidence type="ECO:0000256" key="1">
    <source>
        <dbReference type="ARBA" id="ARBA00003456"/>
    </source>
</evidence>
<dbReference type="GO" id="GO:0016787">
    <property type="term" value="F:hydrolase activity"/>
    <property type="evidence" value="ECO:0007669"/>
    <property type="project" value="UniProtKB-KW"/>
</dbReference>
<dbReference type="PRINTS" id="PR00126">
    <property type="entry name" value="ATPASEGAMMA"/>
</dbReference>
<evidence type="ECO:0000256" key="11">
    <source>
        <dbReference type="ARBA" id="ARBA00023310"/>
    </source>
</evidence>
<dbReference type="InterPro" id="IPR000131">
    <property type="entry name" value="ATP_synth_F1_gsu"/>
</dbReference>
<dbReference type="GO" id="GO:0045259">
    <property type="term" value="C:proton-transporting ATP synthase complex"/>
    <property type="evidence" value="ECO:0007669"/>
    <property type="project" value="UniProtKB-KW"/>
</dbReference>
<dbReference type="FunFam" id="1.10.287.80:FF:000001">
    <property type="entry name" value="ATP synthase gamma chain"/>
    <property type="match status" value="1"/>
</dbReference>
<dbReference type="EMBL" id="AAEW02000009">
    <property type="protein sequence ID" value="EAT15600.1"/>
    <property type="molecule type" value="Genomic_DNA"/>
</dbReference>
<dbReference type="GO" id="GO:0042777">
    <property type="term" value="P:proton motive force-driven plasma membrane ATP synthesis"/>
    <property type="evidence" value="ECO:0007669"/>
    <property type="project" value="UniProtKB-UniRule"/>
</dbReference>
<dbReference type="PIRSF" id="PIRSF039089">
    <property type="entry name" value="ATP_synthase_gamma"/>
    <property type="match status" value="1"/>
</dbReference>
<evidence type="ECO:0000256" key="10">
    <source>
        <dbReference type="ARBA" id="ARBA00023196"/>
    </source>
</evidence>
<dbReference type="PANTHER" id="PTHR11693:SF22">
    <property type="entry name" value="ATP SYNTHASE SUBUNIT GAMMA, MITOCHONDRIAL"/>
    <property type="match status" value="1"/>
</dbReference>
<dbReference type="SUPFAM" id="SSF52943">
    <property type="entry name" value="ATP synthase (F1-ATPase), gamma subunit"/>
    <property type="match status" value="1"/>
</dbReference>
<comment type="similarity">
    <text evidence="3 13">Belongs to the ATPase gamma chain family.</text>
</comment>
<evidence type="ECO:0000256" key="12">
    <source>
        <dbReference type="ARBA" id="ARBA00060385"/>
    </source>
</evidence>
<dbReference type="GO" id="GO:0005524">
    <property type="term" value="F:ATP binding"/>
    <property type="evidence" value="ECO:0007669"/>
    <property type="project" value="UniProtKB-UniRule"/>
</dbReference>
<evidence type="ECO:0000256" key="2">
    <source>
        <dbReference type="ARBA" id="ARBA00004170"/>
    </source>
</evidence>
<keyword evidence="10 13" id="KW-0139">CF(1)</keyword>
<dbReference type="PROSITE" id="PS00153">
    <property type="entry name" value="ATPASE_GAMMA"/>
    <property type="match status" value="1"/>
</dbReference>
<keyword evidence="7 13" id="KW-0375">Hydrogen ion transport</keyword>
<dbReference type="Gene3D" id="3.40.1380.10">
    <property type="match status" value="1"/>
</dbReference>
<keyword evidence="4 13" id="KW-0813">Transport</keyword>
<evidence type="ECO:0000256" key="8">
    <source>
        <dbReference type="ARBA" id="ARBA00023065"/>
    </source>
</evidence>
<dbReference type="GO" id="GO:0009579">
    <property type="term" value="C:thylakoid"/>
    <property type="evidence" value="ECO:0007669"/>
    <property type="project" value="UniProtKB-SubCell"/>
</dbReference>
<comment type="caution">
    <text evidence="14">The sequence shown here is derived from an EMBL/GenBank/DDBJ whole genome shotgun (WGS) entry which is preliminary data.</text>
</comment>
<protein>
    <recommendedName>
        <fullName evidence="13">ATP synthase gamma chain</fullName>
    </recommendedName>
    <alternativeName>
        <fullName evidence="13">ATP synthase F1 sector gamma subunit</fullName>
    </alternativeName>
    <alternativeName>
        <fullName evidence="13">F-ATPase gamma subunit</fullName>
    </alternativeName>
</protein>
<evidence type="ECO:0000256" key="9">
    <source>
        <dbReference type="ARBA" id="ARBA00023136"/>
    </source>
</evidence>
<dbReference type="GO" id="GO:0005886">
    <property type="term" value="C:plasma membrane"/>
    <property type="evidence" value="ECO:0007669"/>
    <property type="project" value="UniProtKB-SubCell"/>
</dbReference>
<evidence type="ECO:0000256" key="6">
    <source>
        <dbReference type="ARBA" id="ARBA00022519"/>
    </source>
</evidence>
<dbReference type="AlphaFoldDB" id="Q1JZG7"/>
<dbReference type="RefSeq" id="WP_006000527.1">
    <property type="nucleotide sequence ID" value="NZ_AAEW02000009.1"/>
</dbReference>
<comment type="subcellular location">
    <subcellularLocation>
        <location evidence="13">Cell membrane</location>
        <topology evidence="13">Peripheral membrane protein</topology>
    </subcellularLocation>
    <subcellularLocation>
        <location evidence="2">Membrane</location>
        <topology evidence="2">Peripheral membrane protein</topology>
    </subcellularLocation>
    <subcellularLocation>
        <location evidence="12">Thylakoid</location>
    </subcellularLocation>
</comment>
<evidence type="ECO:0000256" key="4">
    <source>
        <dbReference type="ARBA" id="ARBA00022448"/>
    </source>
</evidence>
<evidence type="ECO:0000256" key="7">
    <source>
        <dbReference type="ARBA" id="ARBA00022781"/>
    </source>
</evidence>